<keyword evidence="3 7" id="KW-0375">Hydrogen ion transport</keyword>
<dbReference type="RefSeq" id="WP_312031085.1">
    <property type="nucleotide sequence ID" value="NZ_CP051151.1"/>
</dbReference>
<dbReference type="GO" id="GO:0045259">
    <property type="term" value="C:proton-transporting ATP synthase complex"/>
    <property type="evidence" value="ECO:0007669"/>
    <property type="project" value="UniProtKB-KW"/>
</dbReference>
<comment type="function">
    <text evidence="7">F(1)F(0) ATP synthase produces ATP from ADP in the presence of a proton or sodium gradient. F-type ATPases consist of two structural domains, F(1) containing the extramembraneous catalytic core and F(0) containing the membrane proton channel, linked together by a central stalk and a peripheral stalk. During catalysis, ATP synthesis in the catalytic domain of F(1) is coupled via a rotary mechanism of the central stalk subunits to proton translocation.</text>
</comment>
<keyword evidence="2 7" id="KW-0813">Transport</keyword>
<comment type="function">
    <text evidence="7">This protein is part of the stalk that links CF(0) to CF(1). It either transmits conformational changes from CF(0) to CF(1) or is implicated in proton conduction.</text>
</comment>
<protein>
    <recommendedName>
        <fullName evidence="7">ATP synthase subunit delta</fullName>
    </recommendedName>
    <alternativeName>
        <fullName evidence="7">ATP synthase F(1) sector subunit delta</fullName>
    </alternativeName>
    <alternativeName>
        <fullName evidence="7">F-type ATPase subunit delta</fullName>
        <shortName evidence="7">F-ATPase subunit delta</shortName>
    </alternativeName>
</protein>
<dbReference type="NCBIfam" id="TIGR01145">
    <property type="entry name" value="ATP_synt_delta"/>
    <property type="match status" value="1"/>
</dbReference>
<dbReference type="PRINTS" id="PR00125">
    <property type="entry name" value="ATPASEDELTA"/>
</dbReference>
<name>A0A7L6N4T6_9MOLU</name>
<dbReference type="InterPro" id="IPR000711">
    <property type="entry name" value="ATPase_OSCP/dsu"/>
</dbReference>
<dbReference type="PANTHER" id="PTHR11910">
    <property type="entry name" value="ATP SYNTHASE DELTA CHAIN"/>
    <property type="match status" value="1"/>
</dbReference>
<dbReference type="KEGG" id="tbk:HF295_05050"/>
<keyword evidence="9" id="KW-1185">Reference proteome</keyword>
<dbReference type="Pfam" id="PF00213">
    <property type="entry name" value="OSCP"/>
    <property type="match status" value="1"/>
</dbReference>
<reference evidence="8 9" key="1">
    <citation type="submission" date="2020-04" db="EMBL/GenBank/DDBJ databases">
        <authorList>
            <person name="Zheng R.K."/>
            <person name="Sun C.M."/>
        </authorList>
    </citation>
    <scope>NUCLEOTIDE SEQUENCE [LARGE SCALE GENOMIC DNA]</scope>
    <source>
        <strain evidence="9">zrk29</strain>
    </source>
</reference>
<accession>A0A7L6N4T6</accession>
<gene>
    <name evidence="7 8" type="primary">atpH</name>
    <name evidence="8" type="ORF">HF295_05050</name>
</gene>
<dbReference type="Proteomes" id="UP000512167">
    <property type="component" value="Chromosome"/>
</dbReference>
<dbReference type="Gene3D" id="1.10.520.20">
    <property type="entry name" value="N-terminal domain of the delta subunit of the F1F0-ATP synthase"/>
    <property type="match status" value="1"/>
</dbReference>
<sequence length="171" mass="19664">MTNTSKQYALALFSLASEKKEIEIIYQELNQLIQGLDDDSFKFFLNPKIENKEKHQVIEKVLNNQLLINFFKALIDNNRFNFVEEILKAYKELLNESQNIGELIVFSNKALSQENKDKLIQKFTKVLNKKIIINEVIQPSIIGGIRIEYQGSVIDQTVDASLEQIKSSLIG</sequence>
<keyword evidence="4 7" id="KW-0406">Ion transport</keyword>
<evidence type="ECO:0000313" key="8">
    <source>
        <dbReference type="EMBL" id="QLY40258.1"/>
    </source>
</evidence>
<evidence type="ECO:0000256" key="4">
    <source>
        <dbReference type="ARBA" id="ARBA00023065"/>
    </source>
</evidence>
<evidence type="ECO:0000256" key="5">
    <source>
        <dbReference type="ARBA" id="ARBA00023136"/>
    </source>
</evidence>
<keyword evidence="7" id="KW-1003">Cell membrane</keyword>
<dbReference type="InterPro" id="IPR026015">
    <property type="entry name" value="ATP_synth_OSCP/delta_N_sf"/>
</dbReference>
<keyword evidence="7" id="KW-0139">CF(1)</keyword>
<evidence type="ECO:0000256" key="1">
    <source>
        <dbReference type="ARBA" id="ARBA00004370"/>
    </source>
</evidence>
<evidence type="ECO:0000256" key="2">
    <source>
        <dbReference type="ARBA" id="ARBA00022448"/>
    </source>
</evidence>
<evidence type="ECO:0000256" key="6">
    <source>
        <dbReference type="ARBA" id="ARBA00023310"/>
    </source>
</evidence>
<comment type="subcellular location">
    <subcellularLocation>
        <location evidence="7">Cell membrane</location>
        <topology evidence="7">Peripheral membrane protein</topology>
    </subcellularLocation>
    <subcellularLocation>
        <location evidence="1">Membrane</location>
    </subcellularLocation>
</comment>
<evidence type="ECO:0000256" key="3">
    <source>
        <dbReference type="ARBA" id="ARBA00022781"/>
    </source>
</evidence>
<dbReference type="GO" id="GO:0046933">
    <property type="term" value="F:proton-transporting ATP synthase activity, rotational mechanism"/>
    <property type="evidence" value="ECO:0007669"/>
    <property type="project" value="UniProtKB-UniRule"/>
</dbReference>
<proteinExistence type="inferred from homology"/>
<dbReference type="EMBL" id="CP051151">
    <property type="protein sequence ID" value="QLY40258.1"/>
    <property type="molecule type" value="Genomic_DNA"/>
</dbReference>
<dbReference type="AlphaFoldDB" id="A0A7L6N4T6"/>
<dbReference type="SUPFAM" id="SSF47928">
    <property type="entry name" value="N-terminal domain of the delta subunit of the F1F0-ATP synthase"/>
    <property type="match status" value="1"/>
</dbReference>
<keyword evidence="5 7" id="KW-0472">Membrane</keyword>
<evidence type="ECO:0000313" key="9">
    <source>
        <dbReference type="Proteomes" id="UP000512167"/>
    </source>
</evidence>
<organism evidence="8 9">
    <name type="scientific">Hujiaoplasma nucleasis</name>
    <dbReference type="NCBI Taxonomy" id="2725268"/>
    <lineage>
        <taxon>Bacteria</taxon>
        <taxon>Bacillati</taxon>
        <taxon>Mycoplasmatota</taxon>
        <taxon>Mollicutes</taxon>
        <taxon>Candidatus Izemoplasmatales</taxon>
        <taxon>Hujiaoplasmataceae</taxon>
        <taxon>Hujiaoplasma</taxon>
    </lineage>
</organism>
<keyword evidence="6 7" id="KW-0066">ATP synthesis</keyword>
<dbReference type="GO" id="GO:0005886">
    <property type="term" value="C:plasma membrane"/>
    <property type="evidence" value="ECO:0007669"/>
    <property type="project" value="UniProtKB-SubCell"/>
</dbReference>
<comment type="similarity">
    <text evidence="7">Belongs to the ATPase delta chain family.</text>
</comment>
<dbReference type="HAMAP" id="MF_01416">
    <property type="entry name" value="ATP_synth_delta_bact"/>
    <property type="match status" value="1"/>
</dbReference>
<evidence type="ECO:0000256" key="7">
    <source>
        <dbReference type="HAMAP-Rule" id="MF_01416"/>
    </source>
</evidence>